<name>A0A936TCX7_9ACTN</name>
<proteinExistence type="predicted"/>
<reference evidence="1 2" key="1">
    <citation type="submission" date="2020-10" db="EMBL/GenBank/DDBJ databases">
        <title>Connecting structure to function with the recovery of over 1000 high-quality activated sludge metagenome-assembled genomes encoding full-length rRNA genes using long-read sequencing.</title>
        <authorList>
            <person name="Singleton C.M."/>
            <person name="Petriglieri F."/>
            <person name="Kristensen J.M."/>
            <person name="Kirkegaard R.H."/>
            <person name="Michaelsen T.Y."/>
            <person name="Andersen M.H."/>
            <person name="Karst S.M."/>
            <person name="Dueholm M.S."/>
            <person name="Nielsen P.H."/>
            <person name="Albertsen M."/>
        </authorList>
    </citation>
    <scope>NUCLEOTIDE SEQUENCE [LARGE SCALE GENOMIC DNA]</scope>
    <source>
        <strain evidence="1">Lyne_18-Q3-R50-59_MAXAC.006</strain>
    </source>
</reference>
<organism evidence="1 2">
    <name type="scientific">Candidatus Neomicrothrix subdominans</name>
    <dbReference type="NCBI Taxonomy" id="2954438"/>
    <lineage>
        <taxon>Bacteria</taxon>
        <taxon>Bacillati</taxon>
        <taxon>Actinomycetota</taxon>
        <taxon>Acidimicrobiia</taxon>
        <taxon>Acidimicrobiales</taxon>
        <taxon>Microthrixaceae</taxon>
        <taxon>Candidatus Neomicrothrix</taxon>
    </lineage>
</organism>
<protein>
    <recommendedName>
        <fullName evidence="3">Phage portal protein</fullName>
    </recommendedName>
</protein>
<dbReference type="Proteomes" id="UP000727993">
    <property type="component" value="Unassembled WGS sequence"/>
</dbReference>
<sequence>MSEAIEEAWRYSRYGEIHQAVKGKASVVSSAAFGPGYIDQRSNKILPVFDPDGKITEGATVALGSDLVLAFADVLSQLAAGPGGFARLIFELSVCYDVEGGAVLVGGWVDEMHRPIPAPAEGSSAPEGAREMWRFVGTQRISYKADLKTGENRPALDGLVLPEDAIVQRCMVPWPDSAEHGVAWVLAALEPIRDLLVFTAAQRSIGRSNVPADLTLVPDEANPNPMDTPSQWADHVSTAIGEAATKALGRSNAGGQVVGPVLSVKADYVEKFKRMNLSKPVTVVFKELIDQARQRINEIADEAVENVAGLGATNRWNAEKISDQSWRRWYGPMVREIASTLMQSAAAPLLEADGFTRADMELCAIWVDPSAIVGKPDQAGAADNGLRFGAIGHSAWRDARGFEPEDAPTPEELELIERLTRKQTEKNDTGGDSEVNDLAGAALVLPAERPAPASPSVQAAAAAPTNQIDVGRAVADAERRFMDRVMSAAAPAALAGWERLQGRARNEARSLGVEVKGPHVFAALAAESGSTLTQVVSSHTLQAADAPGAAVQGLDEETEDASQEWWLALLALPLIAGGTRPTRGQVDEWSANAGAVAADRLRSWLLGQAAAGAETPGALDDTPGVVPTAIARRAESAAVGLPAPEGLDFDPASAAGPAVADPLVAMFGLPVACVWRYGPDRRTHPFRYHVDQDGKPIPIDGRIVDTASPWGFWSPGDHKGCKCQSVPEYDYLQI</sequence>
<dbReference type="AlphaFoldDB" id="A0A936TCX7"/>
<dbReference type="EMBL" id="JADJZA010000005">
    <property type="protein sequence ID" value="MBK9296728.1"/>
    <property type="molecule type" value="Genomic_DNA"/>
</dbReference>
<accession>A0A936TCX7</accession>
<evidence type="ECO:0000313" key="1">
    <source>
        <dbReference type="EMBL" id="MBK9296728.1"/>
    </source>
</evidence>
<evidence type="ECO:0000313" key="2">
    <source>
        <dbReference type="Proteomes" id="UP000727993"/>
    </source>
</evidence>
<comment type="caution">
    <text evidence="1">The sequence shown here is derived from an EMBL/GenBank/DDBJ whole genome shotgun (WGS) entry which is preliminary data.</text>
</comment>
<gene>
    <name evidence="1" type="ORF">IPN02_07775</name>
</gene>
<evidence type="ECO:0008006" key="3">
    <source>
        <dbReference type="Google" id="ProtNLM"/>
    </source>
</evidence>